<protein>
    <submittedName>
        <fullName evidence="2">Uncharacterized protein</fullName>
    </submittedName>
</protein>
<dbReference type="Proteomes" id="UP000324222">
    <property type="component" value="Unassembled WGS sequence"/>
</dbReference>
<feature type="compositionally biased region" description="Polar residues" evidence="1">
    <location>
        <begin position="15"/>
        <end position="30"/>
    </location>
</feature>
<dbReference type="EMBL" id="VSRR010041157">
    <property type="protein sequence ID" value="MPC75459.1"/>
    <property type="molecule type" value="Genomic_DNA"/>
</dbReference>
<feature type="region of interest" description="Disordered" evidence="1">
    <location>
        <begin position="1"/>
        <end position="30"/>
    </location>
</feature>
<evidence type="ECO:0000256" key="1">
    <source>
        <dbReference type="SAM" id="MobiDB-lite"/>
    </source>
</evidence>
<feature type="compositionally biased region" description="Low complexity" evidence="1">
    <location>
        <begin position="1"/>
        <end position="14"/>
    </location>
</feature>
<proteinExistence type="predicted"/>
<reference evidence="2 3" key="1">
    <citation type="submission" date="2019-05" db="EMBL/GenBank/DDBJ databases">
        <title>Another draft genome of Portunus trituberculatus and its Hox gene families provides insights of decapod evolution.</title>
        <authorList>
            <person name="Jeong J.-H."/>
            <person name="Song I."/>
            <person name="Kim S."/>
            <person name="Choi T."/>
            <person name="Kim D."/>
            <person name="Ryu S."/>
            <person name="Kim W."/>
        </authorList>
    </citation>
    <scope>NUCLEOTIDE SEQUENCE [LARGE SCALE GENOMIC DNA]</scope>
    <source>
        <tissue evidence="2">Muscle</tissue>
    </source>
</reference>
<evidence type="ECO:0000313" key="2">
    <source>
        <dbReference type="EMBL" id="MPC75459.1"/>
    </source>
</evidence>
<sequence>MKTNTTTTTNNNNNIFTPTSPSLPVSQPSTTSPFPLVSQAAVSHLHIVSLARGSSKLGFVLLTSLNIF</sequence>
<organism evidence="2 3">
    <name type="scientific">Portunus trituberculatus</name>
    <name type="common">Swimming crab</name>
    <name type="synonym">Neptunus trituberculatus</name>
    <dbReference type="NCBI Taxonomy" id="210409"/>
    <lineage>
        <taxon>Eukaryota</taxon>
        <taxon>Metazoa</taxon>
        <taxon>Ecdysozoa</taxon>
        <taxon>Arthropoda</taxon>
        <taxon>Crustacea</taxon>
        <taxon>Multicrustacea</taxon>
        <taxon>Malacostraca</taxon>
        <taxon>Eumalacostraca</taxon>
        <taxon>Eucarida</taxon>
        <taxon>Decapoda</taxon>
        <taxon>Pleocyemata</taxon>
        <taxon>Brachyura</taxon>
        <taxon>Eubrachyura</taxon>
        <taxon>Portunoidea</taxon>
        <taxon>Portunidae</taxon>
        <taxon>Portuninae</taxon>
        <taxon>Portunus</taxon>
    </lineage>
</organism>
<keyword evidence="3" id="KW-1185">Reference proteome</keyword>
<comment type="caution">
    <text evidence="2">The sequence shown here is derived from an EMBL/GenBank/DDBJ whole genome shotgun (WGS) entry which is preliminary data.</text>
</comment>
<gene>
    <name evidence="2" type="ORF">E2C01_069847</name>
</gene>
<accession>A0A5B7I0M4</accession>
<dbReference type="AlphaFoldDB" id="A0A5B7I0M4"/>
<name>A0A5B7I0M4_PORTR</name>
<evidence type="ECO:0000313" key="3">
    <source>
        <dbReference type="Proteomes" id="UP000324222"/>
    </source>
</evidence>